<keyword evidence="5" id="KW-0812">Transmembrane</keyword>
<dbReference type="EC" id="2.7.13.3" evidence="2"/>
<evidence type="ECO:0000256" key="2">
    <source>
        <dbReference type="ARBA" id="ARBA00012438"/>
    </source>
</evidence>
<dbReference type="SMART" id="SM00387">
    <property type="entry name" value="HATPase_c"/>
    <property type="match status" value="1"/>
</dbReference>
<dbReference type="CDD" id="cd18773">
    <property type="entry name" value="PDC1_HK_sensor"/>
    <property type="match status" value="1"/>
</dbReference>
<feature type="coiled-coil region" evidence="4">
    <location>
        <begin position="505"/>
        <end position="532"/>
    </location>
</feature>
<feature type="domain" description="Histidine kinase" evidence="6">
    <location>
        <begin position="555"/>
        <end position="807"/>
    </location>
</feature>
<dbReference type="OrthoDB" id="1931120at2"/>
<dbReference type="PRINTS" id="PR00344">
    <property type="entry name" value="BCTRLSENSOR"/>
</dbReference>
<evidence type="ECO:0000256" key="3">
    <source>
        <dbReference type="ARBA" id="ARBA00022553"/>
    </source>
</evidence>
<dbReference type="PROSITE" id="PS50109">
    <property type="entry name" value="HIS_KIN"/>
    <property type="match status" value="1"/>
</dbReference>
<dbReference type="Pfam" id="PF02518">
    <property type="entry name" value="HATPase_c"/>
    <property type="match status" value="1"/>
</dbReference>
<proteinExistence type="predicted"/>
<keyword evidence="4" id="KW-0175">Coiled coil</keyword>
<comment type="caution">
    <text evidence="7">The sequence shown here is derived from an EMBL/GenBank/DDBJ whole genome shotgun (WGS) entry which is preliminary data.</text>
</comment>
<reference evidence="7 8" key="1">
    <citation type="submission" date="2016-06" db="EMBL/GenBank/DDBJ databases">
        <title>Draft genome of Moraxella atlantae CCUG 66109.</title>
        <authorList>
            <person name="Salva-Serra F."/>
            <person name="Engstrom-Jakobsson H."/>
            <person name="Thorell K."/>
            <person name="Gonzales-Siles L."/>
            <person name="Karlsson R."/>
            <person name="Boulund F."/>
            <person name="Engstrand L."/>
            <person name="Kristiansson E."/>
            <person name="Moore E."/>
        </authorList>
    </citation>
    <scope>NUCLEOTIDE SEQUENCE [LARGE SCALE GENOMIC DNA]</scope>
    <source>
        <strain evidence="7 8">CCUG 66109</strain>
    </source>
</reference>
<name>A0A1B8QC82_9GAMM</name>
<evidence type="ECO:0000256" key="1">
    <source>
        <dbReference type="ARBA" id="ARBA00000085"/>
    </source>
</evidence>
<evidence type="ECO:0000256" key="5">
    <source>
        <dbReference type="SAM" id="Phobius"/>
    </source>
</evidence>
<organism evidence="7 8">
    <name type="scientific">Faucicola atlantae</name>
    <dbReference type="NCBI Taxonomy" id="34059"/>
    <lineage>
        <taxon>Bacteria</taxon>
        <taxon>Pseudomonadati</taxon>
        <taxon>Pseudomonadota</taxon>
        <taxon>Gammaproteobacteria</taxon>
        <taxon>Moraxellales</taxon>
        <taxon>Moraxellaceae</taxon>
        <taxon>Faucicola</taxon>
    </lineage>
</organism>
<protein>
    <recommendedName>
        <fullName evidence="2">histidine kinase</fullName>
        <ecNumber evidence="2">2.7.13.3</ecNumber>
    </recommendedName>
</protein>
<dbReference type="Pfam" id="PF22673">
    <property type="entry name" value="MCP-like_PDC_1"/>
    <property type="match status" value="1"/>
</dbReference>
<evidence type="ECO:0000313" key="7">
    <source>
        <dbReference type="EMBL" id="OBX78390.1"/>
    </source>
</evidence>
<dbReference type="PANTHER" id="PTHR43065:SF50">
    <property type="entry name" value="HISTIDINE KINASE"/>
    <property type="match status" value="1"/>
</dbReference>
<evidence type="ECO:0000256" key="4">
    <source>
        <dbReference type="SAM" id="Coils"/>
    </source>
</evidence>
<evidence type="ECO:0000259" key="6">
    <source>
        <dbReference type="PROSITE" id="PS50109"/>
    </source>
</evidence>
<accession>A0A1B8QC82</accession>
<dbReference type="InterPro" id="IPR003661">
    <property type="entry name" value="HisK_dim/P_dom"/>
</dbReference>
<dbReference type="GO" id="GO:0000155">
    <property type="term" value="F:phosphorelay sensor kinase activity"/>
    <property type="evidence" value="ECO:0007669"/>
    <property type="project" value="InterPro"/>
</dbReference>
<dbReference type="Gene3D" id="3.30.565.10">
    <property type="entry name" value="Histidine kinase-like ATPase, C-terminal domain"/>
    <property type="match status" value="1"/>
</dbReference>
<keyword evidence="5" id="KW-1133">Transmembrane helix</keyword>
<dbReference type="SUPFAM" id="SSF55874">
    <property type="entry name" value="ATPase domain of HSP90 chaperone/DNA topoisomerase II/histidine kinase"/>
    <property type="match status" value="1"/>
</dbReference>
<dbReference type="SUPFAM" id="SSF47384">
    <property type="entry name" value="Homodimeric domain of signal transducing histidine kinase"/>
    <property type="match status" value="1"/>
</dbReference>
<dbReference type="Gene3D" id="3.30.450.20">
    <property type="entry name" value="PAS domain"/>
    <property type="match status" value="2"/>
</dbReference>
<dbReference type="CDD" id="cd00082">
    <property type="entry name" value="HisKA"/>
    <property type="match status" value="1"/>
</dbReference>
<keyword evidence="3" id="KW-0597">Phosphoprotein</keyword>
<feature type="transmembrane region" description="Helical" evidence="5">
    <location>
        <begin position="418"/>
        <end position="437"/>
    </location>
</feature>
<keyword evidence="5" id="KW-0472">Membrane</keyword>
<dbReference type="InterPro" id="IPR036890">
    <property type="entry name" value="HATPase_C_sf"/>
</dbReference>
<dbReference type="Gene3D" id="1.10.287.130">
    <property type="match status" value="1"/>
</dbReference>
<sequence>MNTSGFGFSSLASRVLTILLLVFLITLAIVYFVIEQRAKPEVTNLASKAVIATGDEAVNGIMADLVQIDSLSDAAARLSESLPKDATLINTSIGHLFATTEDRVIGGGLWYDPTMYRADAEEQAFAWRRDKNGAMQPNPTYANINPARGAKSAVNVLGLTNGDIATPTAANGESAQMATPYYRDWWYVPAMYANHDHCVWSRAYIQAGSKLPMVTCARAIFNPNTQGFEGVLSFDVLLENLQATVKKWQDKTGGYAFLVDMNNNFLTFPDESLVKQVTQANPQGEMMDVSSFAQKHPNFTPIAQSLERINTQLIDKAKKMDTGRFEHISNNIVSSTNLQRTTQKEADILTALLFTNAQEDIDLSQEHFVERVALDDDLLLNQPSTAFVFSMPFINWKMVIVKPNSELVAFANDLGRQLFWWILLSIIPIMALSWYLVRRFATNPLRRVATEVDEMGELIERKRYTELTKHQLPEENVSEINTISRAMNNLIHRVVENEGALAVAYADLEAANEGLEQKVAERTEDLQLALKELKASQVQLVQSEKMATLGQMVAGVAHEVNTPLGYVRSNLDLIGDNLSRYDELVASTFALKALMADDAANHDDVEAALSTTLDISDDIVNDQVADDLNGLIDDAKFGVEQISELVVNLRDFSRLDQAKVKEININDCVQSSLTIARNNIKYLEVTTDLQATTPISCNPSQINQVLLNLFNNAAQAMPDGHQGKIHVKTYESTDDVFVDVADNGTGMPPEVIAKIFEPFFTTKAAGEGTGLGLAISTQIMEQHGGTLSVESEVGKGTCFTLRLPKQRAATQNTAPTGQAKLLISE</sequence>
<dbReference type="InterPro" id="IPR005467">
    <property type="entry name" value="His_kinase_dom"/>
</dbReference>
<dbReference type="SMART" id="SM00388">
    <property type="entry name" value="HisKA"/>
    <property type="match status" value="1"/>
</dbReference>
<comment type="catalytic activity">
    <reaction evidence="1">
        <text>ATP + protein L-histidine = ADP + protein N-phospho-L-histidine.</text>
        <dbReference type="EC" id="2.7.13.3"/>
    </reaction>
</comment>
<dbReference type="Proteomes" id="UP000092508">
    <property type="component" value="Unassembled WGS sequence"/>
</dbReference>
<dbReference type="InterPro" id="IPR003594">
    <property type="entry name" value="HATPase_dom"/>
</dbReference>
<dbReference type="AlphaFoldDB" id="A0A1B8QC82"/>
<dbReference type="RefSeq" id="WP_067236506.1">
    <property type="nucleotide sequence ID" value="NZ_LZMZ01000017.1"/>
</dbReference>
<dbReference type="EMBL" id="LZMZ01000017">
    <property type="protein sequence ID" value="OBX78390.1"/>
    <property type="molecule type" value="Genomic_DNA"/>
</dbReference>
<dbReference type="InterPro" id="IPR004358">
    <property type="entry name" value="Sig_transdc_His_kin-like_C"/>
</dbReference>
<feature type="transmembrane region" description="Helical" evidence="5">
    <location>
        <begin position="12"/>
        <end position="34"/>
    </location>
</feature>
<dbReference type="PANTHER" id="PTHR43065">
    <property type="entry name" value="SENSOR HISTIDINE KINASE"/>
    <property type="match status" value="1"/>
</dbReference>
<gene>
    <name evidence="7" type="ORF">A9308_06315</name>
</gene>
<dbReference type="STRING" id="34059.A9308_06315"/>
<evidence type="ECO:0000313" key="8">
    <source>
        <dbReference type="Proteomes" id="UP000092508"/>
    </source>
</evidence>
<dbReference type="InterPro" id="IPR036097">
    <property type="entry name" value="HisK_dim/P_sf"/>
</dbReference>